<evidence type="ECO:0000313" key="4">
    <source>
        <dbReference type="Proteomes" id="UP000069030"/>
    </source>
</evidence>
<protein>
    <recommendedName>
        <fullName evidence="2">YdbS-like PH domain-containing protein</fullName>
    </recommendedName>
</protein>
<feature type="transmembrane region" description="Helical" evidence="1">
    <location>
        <begin position="396"/>
        <end position="415"/>
    </location>
</feature>
<dbReference type="EMBL" id="CP013690">
    <property type="protein sequence ID" value="ALU26789.1"/>
    <property type="molecule type" value="Genomic_DNA"/>
</dbReference>
<organism evidence="3 4">
    <name type="scientific">Myroides odoratimimus</name>
    <dbReference type="NCBI Taxonomy" id="76832"/>
    <lineage>
        <taxon>Bacteria</taxon>
        <taxon>Pseudomonadati</taxon>
        <taxon>Bacteroidota</taxon>
        <taxon>Flavobacteriia</taxon>
        <taxon>Flavobacteriales</taxon>
        <taxon>Flavobacteriaceae</taxon>
        <taxon>Myroides</taxon>
    </lineage>
</organism>
<keyword evidence="1" id="KW-0472">Membrane</keyword>
<feature type="domain" description="YdbS-like PH" evidence="2">
    <location>
        <begin position="270"/>
        <end position="339"/>
    </location>
</feature>
<feature type="domain" description="YdbS-like PH" evidence="2">
    <location>
        <begin position="70"/>
        <end position="150"/>
    </location>
</feature>
<dbReference type="PANTHER" id="PTHR34473">
    <property type="entry name" value="UPF0699 TRANSMEMBRANE PROTEIN YDBS"/>
    <property type="match status" value="1"/>
</dbReference>
<evidence type="ECO:0000256" key="1">
    <source>
        <dbReference type="SAM" id="Phobius"/>
    </source>
</evidence>
<dbReference type="KEGG" id="mod:AS202_11815"/>
<gene>
    <name evidence="3" type="ORF">AS202_11815</name>
</gene>
<keyword evidence="1" id="KW-0812">Transmembrane</keyword>
<dbReference type="PANTHER" id="PTHR34473:SF2">
    <property type="entry name" value="UPF0699 TRANSMEMBRANE PROTEIN YDBT"/>
    <property type="match status" value="1"/>
</dbReference>
<feature type="transmembrane region" description="Helical" evidence="1">
    <location>
        <begin position="237"/>
        <end position="261"/>
    </location>
</feature>
<name>A0AAI8C610_9FLAO</name>
<dbReference type="InterPro" id="IPR005182">
    <property type="entry name" value="YdbS-like_PH"/>
</dbReference>
<dbReference type="Pfam" id="PF03703">
    <property type="entry name" value="bPH_2"/>
    <property type="match status" value="3"/>
</dbReference>
<dbReference type="RefSeq" id="WP_006263206.1">
    <property type="nucleotide sequence ID" value="NZ_CP013690.1"/>
</dbReference>
<dbReference type="GeneID" id="66975398"/>
<proteinExistence type="predicted"/>
<accession>A0AAI8C610</accession>
<evidence type="ECO:0000313" key="3">
    <source>
        <dbReference type="EMBL" id="ALU26789.1"/>
    </source>
</evidence>
<evidence type="ECO:0000259" key="2">
    <source>
        <dbReference type="Pfam" id="PF03703"/>
    </source>
</evidence>
<feature type="domain" description="YdbS-like PH" evidence="2">
    <location>
        <begin position="423"/>
        <end position="479"/>
    </location>
</feature>
<dbReference type="AlphaFoldDB" id="A0AAI8C610"/>
<dbReference type="PIRSF" id="PIRSF026631">
    <property type="entry name" value="UCP026631"/>
    <property type="match status" value="1"/>
</dbReference>
<keyword evidence="1" id="KW-1133">Transmembrane helix</keyword>
<feature type="transmembrane region" description="Helical" evidence="1">
    <location>
        <begin position="371"/>
        <end position="390"/>
    </location>
</feature>
<dbReference type="InterPro" id="IPR014529">
    <property type="entry name" value="UCP026631"/>
</dbReference>
<feature type="transmembrane region" description="Helical" evidence="1">
    <location>
        <begin position="21"/>
        <end position="41"/>
    </location>
</feature>
<feature type="transmembrane region" description="Helical" evidence="1">
    <location>
        <begin position="198"/>
        <end position="217"/>
    </location>
</feature>
<sequence length="506" mass="58273">MDKNSFYQPTRQATIGIIANFLNALQKIVRAFVPLIVLFLVNKRIEFPISIWGIVIGGSVLSLGIAYLSYRNFLFYIDEETNSFIIQKGIINKSKVTIQLEKIQQVNLNQSFINKIINVYSVEIDSAGSKDKEATIPSMALSDADALKQILLNYKNEQVIDDTSTDTIDREQKLIEQQKNTKQISILTLLKVGITSNYLYTLGLILVFFNMVYDSIVRSISIEEYIDKEEVTSYIEGGMSLVAFLYLIVFLVITVLVVNVIRTLLKFWDFKVTFSNKTLLLSHGLLSTRNTIIRPERVQKVEIEQNYFQKLFDICSLKISQVAGEEGDNKKSGLQIPGCSTQEREDLFKIVMSKEEKKEYTTVLKYNYRYLGFRVFLFIVLPLVFLTLFFRSNFSSAMFIGTVVSYSVIMLLALYRLYSVGRLRVSEDFIMIRRGIWDISYIYIEPHKVQKIVLSQLWWQQSADVGSLKLYTAGGTVSFSTTQYSELVKLRDKWLYQVESSALHWM</sequence>
<reference evidence="3 4" key="1">
    <citation type="journal article" date="2016" name="J. Zhejiang Univ. Sci. B">
        <title>Antibiotic resistance mechanisms of Myroides sp.</title>
        <authorList>
            <person name="Hu S."/>
            <person name="Yuan S."/>
            <person name="Qu H."/>
            <person name="Jiang T."/>
            <person name="Zhou Y."/>
            <person name="Wang M."/>
            <person name="Ming D."/>
        </authorList>
    </citation>
    <scope>NUCLEOTIDE SEQUENCE [LARGE SCALE GENOMIC DNA]</scope>
    <source>
        <strain evidence="3 4">PR63039</strain>
    </source>
</reference>
<feature type="transmembrane region" description="Helical" evidence="1">
    <location>
        <begin position="47"/>
        <end position="68"/>
    </location>
</feature>
<dbReference type="Proteomes" id="UP000069030">
    <property type="component" value="Chromosome"/>
</dbReference>